<protein>
    <submittedName>
        <fullName evidence="2">Uncharacterized protein</fullName>
    </submittedName>
</protein>
<gene>
    <name evidence="2" type="ORF">CCMP2556_LOCUS510</name>
</gene>
<comment type="caution">
    <text evidence="2">The sequence shown here is derived from an EMBL/GenBank/DDBJ whole genome shotgun (WGS) entry which is preliminary data.</text>
</comment>
<accession>A0ABP0HAX6</accession>
<evidence type="ECO:0000313" key="2">
    <source>
        <dbReference type="EMBL" id="CAK8986439.1"/>
    </source>
</evidence>
<dbReference type="Proteomes" id="UP001642484">
    <property type="component" value="Unassembled WGS sequence"/>
</dbReference>
<feature type="region of interest" description="Disordered" evidence="1">
    <location>
        <begin position="1"/>
        <end position="146"/>
    </location>
</feature>
<keyword evidence="3" id="KW-1185">Reference proteome</keyword>
<proteinExistence type="predicted"/>
<sequence length="338" mass="34834">MTSTSSTTTTTTTVTSTSTTSTSSSTSSKTTTSSTASTSTTSTTSSTTSTSTSSTASSSSTTFTLSTTTSSSSTSSTTSSSSTSTSTTTASITSTTGTTSTTETTSSSTMTTTSLSTSSTGTASSTTNTATTSTGTSVSATTTSQTATTTTTTMQTWCRKFYGGVAIESGTCQAGALEHDHCLTPREGNELSCGTIAHCPSASNSSGGQCDRCATVLAEDWNQEIRLSGDLRWAPFGATEAEELQLAGYDISVVDECGVELLKLGRVPMQMGKSYDVQECCSSNWYSWIIQNELVPREMVAISISTWQDNLATTIPIYTSFITSTTFLTVTSTTATVP</sequence>
<dbReference type="EMBL" id="CAXAMN010000114">
    <property type="protein sequence ID" value="CAK8986439.1"/>
    <property type="molecule type" value="Genomic_DNA"/>
</dbReference>
<reference evidence="2 3" key="1">
    <citation type="submission" date="2024-02" db="EMBL/GenBank/DDBJ databases">
        <authorList>
            <person name="Chen Y."/>
            <person name="Shah S."/>
            <person name="Dougan E. K."/>
            <person name="Thang M."/>
            <person name="Chan C."/>
        </authorList>
    </citation>
    <scope>NUCLEOTIDE SEQUENCE [LARGE SCALE GENOMIC DNA]</scope>
</reference>
<organism evidence="2 3">
    <name type="scientific">Durusdinium trenchii</name>
    <dbReference type="NCBI Taxonomy" id="1381693"/>
    <lineage>
        <taxon>Eukaryota</taxon>
        <taxon>Sar</taxon>
        <taxon>Alveolata</taxon>
        <taxon>Dinophyceae</taxon>
        <taxon>Suessiales</taxon>
        <taxon>Symbiodiniaceae</taxon>
        <taxon>Durusdinium</taxon>
    </lineage>
</organism>
<evidence type="ECO:0000313" key="3">
    <source>
        <dbReference type="Proteomes" id="UP001642484"/>
    </source>
</evidence>
<name>A0ABP0HAX6_9DINO</name>
<evidence type="ECO:0000256" key="1">
    <source>
        <dbReference type="SAM" id="MobiDB-lite"/>
    </source>
</evidence>